<feature type="domain" description="Bacterial transcriptional activator" evidence="2">
    <location>
        <begin position="163"/>
        <end position="294"/>
    </location>
</feature>
<keyword evidence="4" id="KW-1185">Reference proteome</keyword>
<organism evidence="3 4">
    <name type="scientific">Acetobacter estunensis</name>
    <dbReference type="NCBI Taxonomy" id="104097"/>
    <lineage>
        <taxon>Bacteria</taxon>
        <taxon>Pseudomonadati</taxon>
        <taxon>Pseudomonadota</taxon>
        <taxon>Alphaproteobacteria</taxon>
        <taxon>Acetobacterales</taxon>
        <taxon>Acetobacteraceae</taxon>
        <taxon>Acetobacter</taxon>
    </lineage>
</organism>
<dbReference type="Proteomes" id="UP000597459">
    <property type="component" value="Unassembled WGS sequence"/>
</dbReference>
<dbReference type="EMBL" id="WOTH01000010">
    <property type="protein sequence ID" value="NHO53620.1"/>
    <property type="molecule type" value="Genomic_DNA"/>
</dbReference>
<evidence type="ECO:0000256" key="1">
    <source>
        <dbReference type="SAM" id="MobiDB-lite"/>
    </source>
</evidence>
<comment type="caution">
    <text evidence="3">The sequence shown here is derived from an EMBL/GenBank/DDBJ whole genome shotgun (WGS) entry which is preliminary data.</text>
</comment>
<dbReference type="PANTHER" id="PTHR35807">
    <property type="entry name" value="TRANSCRIPTIONAL REGULATOR REDD-RELATED"/>
    <property type="match status" value="1"/>
</dbReference>
<dbReference type="InterPro" id="IPR051677">
    <property type="entry name" value="AfsR-DnrI-RedD_regulator"/>
</dbReference>
<dbReference type="Gene3D" id="1.10.10.10">
    <property type="entry name" value="Winged helix-like DNA-binding domain superfamily/Winged helix DNA-binding domain"/>
    <property type="match status" value="1"/>
</dbReference>
<evidence type="ECO:0000313" key="3">
    <source>
        <dbReference type="EMBL" id="NHO53620.1"/>
    </source>
</evidence>
<evidence type="ECO:0000313" key="4">
    <source>
        <dbReference type="Proteomes" id="UP000597459"/>
    </source>
</evidence>
<dbReference type="InterPro" id="IPR005158">
    <property type="entry name" value="BTAD"/>
</dbReference>
<reference evidence="3" key="1">
    <citation type="submission" date="2019-11" db="EMBL/GenBank/DDBJ databases">
        <title>Description of new Acetobacter species.</title>
        <authorList>
            <person name="Cleenwerck I."/>
            <person name="Sombolestani A.S."/>
        </authorList>
    </citation>
    <scope>NUCLEOTIDE SEQUENCE</scope>
    <source>
        <strain evidence="3">LMG 1626</strain>
    </source>
</reference>
<accession>A0A967ED47</accession>
<evidence type="ECO:0000259" key="2">
    <source>
        <dbReference type="SMART" id="SM01043"/>
    </source>
</evidence>
<sequence>MKPFGAMFTCRSVPVSAHSRQLAQPGTPLPDAPEHRPSPAGMERQGLMGVFDHTKPGVRKAEASILRLDLMSVMSVQMLDGTSLTPTGAKTRGLLAILALSDRRPVTRRALAGLLWSMRSEEQARASLRQEIHRLTEALSPLGTDILDVQRHALSLKPVLTSVDAERYLNATPSNILRLPETDTLLLSDLDGVDPALDEWLAHQRDRLRHHLISTLEQAQSTLSDPDQRLSAANRLLHVDRLNETGWRTLLRELARRNDSSTALLTAEQCLTTFRDSLHTEPSAATMAVISEVRHLANTLAHDMDAPPTARASTTTTLPAARDIASVAFTFPDRTTPLFPLVESVFDQATAGLARFGFLALFPPSPKESEDQGGPHHTHDYQIELKIRPTTPPPSKAPSPSARLVVRVTDQRRDNLIIWAERFTITADNADAIGAFLVTEIAWRIAMAEARNAASRPAHELSPLELGLRAFALTSRNDPAVLPQARDMLSDALDHLPENPFLLLIAALNGLLSSTEIPSPQQAAEARTRGIEAARKLTQLLPETVIGRLLLARLQMDDPSTLTFGRQLLIETLPSCSGSGIGVIVDAYATLLAGQAQKAARTLLAFRQQHPTHPFFDLLDTDFMLIFLLGGEFKEAAERGRTSLSAAPTRVSMLVLHAATLVALREKGHKDVSDELDATRAQLSRLAPTLSPEDVLAHHATLPSPLAETLLSLLRQAGLPASPEQKGEQCLA</sequence>
<name>A0A967ED47_9PROT</name>
<feature type="region of interest" description="Disordered" evidence="1">
    <location>
        <begin position="15"/>
        <end position="41"/>
    </location>
</feature>
<protein>
    <submittedName>
        <fullName evidence="3">Helix-turn-helix domain-containing protein</fullName>
    </submittedName>
</protein>
<proteinExistence type="predicted"/>
<dbReference type="Gene3D" id="1.25.40.10">
    <property type="entry name" value="Tetratricopeptide repeat domain"/>
    <property type="match status" value="1"/>
</dbReference>
<gene>
    <name evidence="3" type="ORF">GOB87_06535</name>
</gene>
<dbReference type="InterPro" id="IPR036388">
    <property type="entry name" value="WH-like_DNA-bd_sf"/>
</dbReference>
<dbReference type="Pfam" id="PF03704">
    <property type="entry name" value="BTAD"/>
    <property type="match status" value="1"/>
</dbReference>
<dbReference type="SUPFAM" id="SSF48452">
    <property type="entry name" value="TPR-like"/>
    <property type="match status" value="1"/>
</dbReference>
<dbReference type="InterPro" id="IPR011990">
    <property type="entry name" value="TPR-like_helical_dom_sf"/>
</dbReference>
<dbReference type="AlphaFoldDB" id="A0A967ED47"/>
<dbReference type="SMART" id="SM01043">
    <property type="entry name" value="BTAD"/>
    <property type="match status" value="1"/>
</dbReference>